<reference evidence="1 2" key="1">
    <citation type="journal article" date="2017" name="Curr. Biol.">
        <title>Genome architecture and evolution of a unichromosomal asexual nematode.</title>
        <authorList>
            <person name="Fradin H."/>
            <person name="Zegar C."/>
            <person name="Gutwein M."/>
            <person name="Lucas J."/>
            <person name="Kovtun M."/>
            <person name="Corcoran D."/>
            <person name="Baugh L.R."/>
            <person name="Kiontke K."/>
            <person name="Gunsalus K."/>
            <person name="Fitch D.H."/>
            <person name="Piano F."/>
        </authorList>
    </citation>
    <scope>NUCLEOTIDE SEQUENCE [LARGE SCALE GENOMIC DNA]</scope>
    <source>
        <strain evidence="1">PF1309</strain>
    </source>
</reference>
<name>A0A2A2M191_9BILA</name>
<accession>A0A2A2M191</accession>
<sequence length="175" mass="19738">MELMGIWASIVQMWSAVAIRPISPLELRWKRKLYGIVVGAVVLRGLSLGLQRECGRERRGLLERRNLLAADHVRAGRRQQAADHEDFKIPFSSILPADVILGLPMPGRSSSMLTLQVQTCISSSHIVTTNVTENSTHFTELDEAAIEQMSTREWEHAVEQEENNQIDHLMEVIIS</sequence>
<keyword evidence="2" id="KW-1185">Reference proteome</keyword>
<comment type="caution">
    <text evidence="1">The sequence shown here is derived from an EMBL/GenBank/DDBJ whole genome shotgun (WGS) entry which is preliminary data.</text>
</comment>
<protein>
    <submittedName>
        <fullName evidence="1">Uncharacterized protein</fullName>
    </submittedName>
</protein>
<proteinExistence type="predicted"/>
<dbReference type="EMBL" id="LIAE01006252">
    <property type="protein sequence ID" value="PAV92254.1"/>
    <property type="molecule type" value="Genomic_DNA"/>
</dbReference>
<dbReference type="AlphaFoldDB" id="A0A2A2M191"/>
<dbReference type="Proteomes" id="UP000218231">
    <property type="component" value="Unassembled WGS sequence"/>
</dbReference>
<gene>
    <name evidence="1" type="ORF">WR25_09021</name>
</gene>
<organism evidence="1 2">
    <name type="scientific">Diploscapter pachys</name>
    <dbReference type="NCBI Taxonomy" id="2018661"/>
    <lineage>
        <taxon>Eukaryota</taxon>
        <taxon>Metazoa</taxon>
        <taxon>Ecdysozoa</taxon>
        <taxon>Nematoda</taxon>
        <taxon>Chromadorea</taxon>
        <taxon>Rhabditida</taxon>
        <taxon>Rhabditina</taxon>
        <taxon>Rhabditomorpha</taxon>
        <taxon>Rhabditoidea</taxon>
        <taxon>Rhabditidae</taxon>
        <taxon>Diploscapter</taxon>
    </lineage>
</organism>
<evidence type="ECO:0000313" key="1">
    <source>
        <dbReference type="EMBL" id="PAV92254.1"/>
    </source>
</evidence>
<evidence type="ECO:0000313" key="2">
    <source>
        <dbReference type="Proteomes" id="UP000218231"/>
    </source>
</evidence>